<dbReference type="InterPro" id="IPR044862">
    <property type="entry name" value="Pro_4_hyd_alph_FE2OG_OXY"/>
</dbReference>
<feature type="domain" description="Fe2OG dioxygenase" evidence="9">
    <location>
        <begin position="269"/>
        <end position="415"/>
    </location>
</feature>
<dbReference type="PROSITE" id="PS51471">
    <property type="entry name" value="FE2OG_OXY"/>
    <property type="match status" value="1"/>
</dbReference>
<keyword evidence="8" id="KW-0732">Signal</keyword>
<dbReference type="InterPro" id="IPR006620">
    <property type="entry name" value="Pro_4_hyd_alph"/>
</dbReference>
<keyword evidence="3" id="KW-0847">Vitamin C</keyword>
<evidence type="ECO:0000256" key="4">
    <source>
        <dbReference type="ARBA" id="ARBA00022964"/>
    </source>
</evidence>
<dbReference type="PANTHER" id="PTHR10869">
    <property type="entry name" value="PROLYL 4-HYDROXYLASE ALPHA SUBUNIT"/>
    <property type="match status" value="1"/>
</dbReference>
<keyword evidence="11" id="KW-1185">Reference proteome</keyword>
<comment type="cofactor">
    <cofactor evidence="1">
        <name>L-ascorbate</name>
        <dbReference type="ChEBI" id="CHEBI:38290"/>
    </cofactor>
</comment>
<dbReference type="Gene3D" id="2.60.120.620">
    <property type="entry name" value="q2cbj1_9rhob like domain"/>
    <property type="match status" value="2"/>
</dbReference>
<dbReference type="EMBL" id="CALNXK010000006">
    <property type="protein sequence ID" value="CAH3038200.1"/>
    <property type="molecule type" value="Genomic_DNA"/>
</dbReference>
<evidence type="ECO:0000256" key="5">
    <source>
        <dbReference type="ARBA" id="ARBA00023002"/>
    </source>
</evidence>
<evidence type="ECO:0000256" key="1">
    <source>
        <dbReference type="ARBA" id="ARBA00001961"/>
    </source>
</evidence>
<dbReference type="Proteomes" id="UP001159405">
    <property type="component" value="Unassembled WGS sequence"/>
</dbReference>
<evidence type="ECO:0000256" key="3">
    <source>
        <dbReference type="ARBA" id="ARBA00022896"/>
    </source>
</evidence>
<feature type="chain" id="PRO_5046648873" description="Fe2OG dioxygenase domain-containing protein" evidence="8">
    <location>
        <begin position="24"/>
        <end position="422"/>
    </location>
</feature>
<evidence type="ECO:0000256" key="2">
    <source>
        <dbReference type="ARBA" id="ARBA00022723"/>
    </source>
</evidence>
<accession>A0ABN8MXE8</accession>
<dbReference type="Pfam" id="PF13640">
    <property type="entry name" value="2OG-FeII_Oxy_3"/>
    <property type="match status" value="1"/>
</dbReference>
<sequence length="422" mass="48642">MTSIFKVCFYIFLLNLELGIIHGSEEKPTKGETCSVGDGPSTGHDEENPCFKDGQLYSPSSFALIRREGKALNHVETIQVDGDKSVQLITRSLKPPIFEIPDFLSSEECDQLIKLAKREGLEESKITKTNTVTWENVNDTLNEKEMQFYCKSIARYDSNKDNSISLIEFSSYVYRLLRILVDLNDLWTVYRELLAEEAKTITYEDCMKANRTRFVEFVYQLLNIKRLPYYKTRYSQHSWVALSDNDPILKSVKSRIAEVTQMSVWQIDHSEPLQVVYYHRSGHYHAHYDSSVAENVKEKRCCQRNEDRDTTSCLLCRYITMLFYLNDVAEGGETAFPLADREDHLRTNNYTRDLSRHCHKASLVVKPVKGTALLWYNHVLDENTGKMGDVDKLTLHGGCDVLEGEKWIANLWINAPRGDETV</sequence>
<dbReference type="PROSITE" id="PS00018">
    <property type="entry name" value="EF_HAND_1"/>
    <property type="match status" value="1"/>
</dbReference>
<keyword evidence="2" id="KW-0479">Metal-binding</keyword>
<gene>
    <name evidence="10" type="ORF">PLOB_00039702</name>
</gene>
<dbReference type="PANTHER" id="PTHR10869:SF246">
    <property type="entry name" value="TRANSMEMBRANE PROLYL 4-HYDROXYLASE"/>
    <property type="match status" value="1"/>
</dbReference>
<evidence type="ECO:0000313" key="10">
    <source>
        <dbReference type="EMBL" id="CAH3038200.1"/>
    </source>
</evidence>
<feature type="signal peptide" evidence="8">
    <location>
        <begin position="1"/>
        <end position="23"/>
    </location>
</feature>
<evidence type="ECO:0000313" key="11">
    <source>
        <dbReference type="Proteomes" id="UP001159405"/>
    </source>
</evidence>
<keyword evidence="6" id="KW-0408">Iron</keyword>
<feature type="region of interest" description="Disordered" evidence="7">
    <location>
        <begin position="28"/>
        <end position="50"/>
    </location>
</feature>
<dbReference type="InterPro" id="IPR005123">
    <property type="entry name" value="Oxoglu/Fe-dep_dioxygenase_dom"/>
</dbReference>
<evidence type="ECO:0000256" key="6">
    <source>
        <dbReference type="ARBA" id="ARBA00023004"/>
    </source>
</evidence>
<keyword evidence="4" id="KW-0223">Dioxygenase</keyword>
<evidence type="ECO:0000256" key="7">
    <source>
        <dbReference type="SAM" id="MobiDB-lite"/>
    </source>
</evidence>
<protein>
    <recommendedName>
        <fullName evidence="9">Fe2OG dioxygenase domain-containing protein</fullName>
    </recommendedName>
</protein>
<evidence type="ECO:0000256" key="8">
    <source>
        <dbReference type="SAM" id="SignalP"/>
    </source>
</evidence>
<comment type="caution">
    <text evidence="10">The sequence shown here is derived from an EMBL/GenBank/DDBJ whole genome shotgun (WGS) entry which is preliminary data.</text>
</comment>
<keyword evidence="5" id="KW-0560">Oxidoreductase</keyword>
<reference evidence="10 11" key="1">
    <citation type="submission" date="2022-05" db="EMBL/GenBank/DDBJ databases">
        <authorList>
            <consortium name="Genoscope - CEA"/>
            <person name="William W."/>
        </authorList>
    </citation>
    <scope>NUCLEOTIDE SEQUENCE [LARGE SCALE GENOMIC DNA]</scope>
</reference>
<dbReference type="InterPro" id="IPR018247">
    <property type="entry name" value="EF_Hand_1_Ca_BS"/>
</dbReference>
<evidence type="ECO:0000259" key="9">
    <source>
        <dbReference type="PROSITE" id="PS51471"/>
    </source>
</evidence>
<organism evidence="10 11">
    <name type="scientific">Porites lobata</name>
    <dbReference type="NCBI Taxonomy" id="104759"/>
    <lineage>
        <taxon>Eukaryota</taxon>
        <taxon>Metazoa</taxon>
        <taxon>Cnidaria</taxon>
        <taxon>Anthozoa</taxon>
        <taxon>Hexacorallia</taxon>
        <taxon>Scleractinia</taxon>
        <taxon>Fungiina</taxon>
        <taxon>Poritidae</taxon>
        <taxon>Porites</taxon>
    </lineage>
</organism>
<proteinExistence type="predicted"/>
<dbReference type="SMART" id="SM00702">
    <property type="entry name" value="P4Hc"/>
    <property type="match status" value="1"/>
</dbReference>
<name>A0ABN8MXE8_9CNID</name>
<dbReference type="InterPro" id="IPR045054">
    <property type="entry name" value="P4HA-like"/>
</dbReference>